<dbReference type="AlphaFoldDB" id="A0A1G9QIZ9"/>
<proteinExistence type="predicted"/>
<dbReference type="STRING" id="1527607.SAMN05428957_102355"/>
<feature type="compositionally biased region" description="Polar residues" evidence="1">
    <location>
        <begin position="21"/>
        <end position="35"/>
    </location>
</feature>
<reference evidence="3" key="1">
    <citation type="submission" date="2016-10" db="EMBL/GenBank/DDBJ databases">
        <authorList>
            <person name="Varghese N."/>
            <person name="Submissions S."/>
        </authorList>
    </citation>
    <scope>NUCLEOTIDE SEQUENCE [LARGE SCALE GENOMIC DNA]</scope>
    <source>
        <strain evidence="3">EPL6</strain>
    </source>
</reference>
<gene>
    <name evidence="2" type="ORF">SAMN05428957_102355</name>
</gene>
<dbReference type="Proteomes" id="UP000198552">
    <property type="component" value="Unassembled WGS sequence"/>
</dbReference>
<dbReference type="EMBL" id="FNHP01000002">
    <property type="protein sequence ID" value="SDM10963.1"/>
    <property type="molecule type" value="Genomic_DNA"/>
</dbReference>
<keyword evidence="3" id="KW-1185">Reference proteome</keyword>
<protein>
    <submittedName>
        <fullName evidence="2">Uncharacterized protein</fullName>
    </submittedName>
</protein>
<feature type="compositionally biased region" description="Polar residues" evidence="1">
    <location>
        <begin position="1"/>
        <end position="10"/>
    </location>
</feature>
<evidence type="ECO:0000256" key="1">
    <source>
        <dbReference type="SAM" id="MobiDB-lite"/>
    </source>
</evidence>
<dbReference type="OrthoDB" id="8912009at2"/>
<evidence type="ECO:0000313" key="3">
    <source>
        <dbReference type="Proteomes" id="UP000198552"/>
    </source>
</evidence>
<name>A0A1G9QIZ9_9BURK</name>
<organism evidence="2 3">
    <name type="scientific">Oryzisolibacter propanilivorax</name>
    <dbReference type="NCBI Taxonomy" id="1527607"/>
    <lineage>
        <taxon>Bacteria</taxon>
        <taxon>Pseudomonadati</taxon>
        <taxon>Pseudomonadota</taxon>
        <taxon>Betaproteobacteria</taxon>
        <taxon>Burkholderiales</taxon>
        <taxon>Comamonadaceae</taxon>
        <taxon>Oryzisolibacter</taxon>
    </lineage>
</organism>
<dbReference type="RefSeq" id="WP_091567131.1">
    <property type="nucleotide sequence ID" value="NZ_FNHP01000002.1"/>
</dbReference>
<feature type="region of interest" description="Disordered" evidence="1">
    <location>
        <begin position="1"/>
        <end position="65"/>
    </location>
</feature>
<accession>A0A1G9QIZ9</accession>
<sequence>MNPKDQQTPGTGKVENDHNRQGQQETTQKNQAQRTPESRHDRQNHIGSDNQSQERRGVNVNMNKP</sequence>
<evidence type="ECO:0000313" key="2">
    <source>
        <dbReference type="EMBL" id="SDM10963.1"/>
    </source>
</evidence>